<feature type="domain" description="Sigma-54 factor interaction" evidence="17">
    <location>
        <begin position="148"/>
        <end position="377"/>
    </location>
</feature>
<evidence type="ECO:0000256" key="9">
    <source>
        <dbReference type="ARBA" id="ARBA00023015"/>
    </source>
</evidence>
<dbReference type="InterPro" id="IPR058031">
    <property type="entry name" value="AAA_lid_NorR"/>
</dbReference>
<dbReference type="SUPFAM" id="SSF52172">
    <property type="entry name" value="CheY-like"/>
    <property type="match status" value="1"/>
</dbReference>
<evidence type="ECO:0000313" key="19">
    <source>
        <dbReference type="EMBL" id="AGA64576.1"/>
    </source>
</evidence>
<comment type="subcellular location">
    <subcellularLocation>
        <location evidence="1">Cytoplasm</location>
    </subcellularLocation>
</comment>
<evidence type="ECO:0000256" key="5">
    <source>
        <dbReference type="ARBA" id="ARBA00022553"/>
    </source>
</evidence>
<dbReference type="PROSITE" id="PS50110">
    <property type="entry name" value="RESPONSE_REGULATORY"/>
    <property type="match status" value="1"/>
</dbReference>
<dbReference type="STRING" id="1215343.B488_05840"/>
<evidence type="ECO:0000256" key="6">
    <source>
        <dbReference type="ARBA" id="ARBA00022741"/>
    </source>
</evidence>
<evidence type="ECO:0000256" key="12">
    <source>
        <dbReference type="ARBA" id="ARBA00023163"/>
    </source>
</evidence>
<keyword evidence="11" id="KW-0010">Activator</keyword>
<dbReference type="HOGENOM" id="CLU_000445_0_6_5"/>
<dbReference type="eggNOG" id="COG2204">
    <property type="taxonomic scope" value="Bacteria"/>
</dbReference>
<evidence type="ECO:0000256" key="10">
    <source>
        <dbReference type="ARBA" id="ARBA00023125"/>
    </source>
</evidence>
<dbReference type="SMART" id="SM00448">
    <property type="entry name" value="REC"/>
    <property type="match status" value="1"/>
</dbReference>
<evidence type="ECO:0000256" key="8">
    <source>
        <dbReference type="ARBA" id="ARBA00023012"/>
    </source>
</evidence>
<evidence type="ECO:0000259" key="18">
    <source>
        <dbReference type="PROSITE" id="PS50110"/>
    </source>
</evidence>
<dbReference type="Gene3D" id="3.40.50.2300">
    <property type="match status" value="1"/>
</dbReference>
<dbReference type="RefSeq" id="WP_015273003.1">
    <property type="nucleotide sequence ID" value="NC_019907.1"/>
</dbReference>
<dbReference type="CDD" id="cd00156">
    <property type="entry name" value="REC"/>
    <property type="match status" value="1"/>
</dbReference>
<proteinExistence type="predicted"/>
<dbReference type="Pfam" id="PF00072">
    <property type="entry name" value="Response_reg"/>
    <property type="match status" value="1"/>
</dbReference>
<dbReference type="Gene3D" id="1.10.10.60">
    <property type="entry name" value="Homeodomain-like"/>
    <property type="match status" value="1"/>
</dbReference>
<dbReference type="GO" id="GO:0005737">
    <property type="term" value="C:cytoplasm"/>
    <property type="evidence" value="ECO:0007669"/>
    <property type="project" value="UniProtKB-SubCell"/>
</dbReference>
<keyword evidence="20" id="KW-1185">Reference proteome</keyword>
<evidence type="ECO:0000256" key="3">
    <source>
        <dbReference type="ARBA" id="ARBA00022490"/>
    </source>
</evidence>
<dbReference type="SUPFAM" id="SSF46689">
    <property type="entry name" value="Homeodomain-like"/>
    <property type="match status" value="1"/>
</dbReference>
<evidence type="ECO:0000313" key="20">
    <source>
        <dbReference type="Proteomes" id="UP000010799"/>
    </source>
</evidence>
<sequence length="487" mass="55854">MVKKTDIYKVMNILIIDKDYEQRKFLKTVLKSYGYEVFLVTHLKAALAVLDSSKIEVIFIDWTICSMNSIELLQEILKKFSSISVIVFLRRDDVNAIDQAMKVGAFYFLFKPLSEERLIFSLKETINQNIDLHPMSRFYKNIINLDRFVSMNDDMIRVINLAKKASEYSIPVILEGESGVGKQMLARAIHASGLHSSSPFIVVNCRLINREYIEKILFGYREISTRGETIQYVGKFIEANGGTLFIEEPSELPLETQKKLLRAIESSEIETADSYLSSKVDVRCIFSTDKNLVEEVANCRLREDFYYKINVFPIIVPALRKRREDIPYLARTFLKHFCVQNRTGPLYFSSDALAFLSAYNWPGNMRQLENAVFRAAVLSKNFELTSKDFSYINQNINNPALSLVCKPETSSSSNSIFPVNELTGQLRSLSEVEAEMIELALKLYQGHISEVARRLGIGRSTLYRKIKEYNIDMTEYAKNTDSSSIEI</sequence>
<evidence type="ECO:0000256" key="7">
    <source>
        <dbReference type="ARBA" id="ARBA00022840"/>
    </source>
</evidence>
<dbReference type="PANTHER" id="PTHR32071">
    <property type="entry name" value="TRANSCRIPTIONAL REGULATORY PROTEIN"/>
    <property type="match status" value="1"/>
</dbReference>
<name>L0EW31_LIBCB</name>
<protein>
    <recommendedName>
        <fullName evidence="2">DNA-binding transcriptional regulator NtrC</fullName>
    </recommendedName>
    <alternativeName>
        <fullName evidence="13">Nitrogen regulation protein NR(I)</fullName>
    </alternativeName>
    <alternativeName>
        <fullName evidence="14">Nitrogen regulator I</fullName>
    </alternativeName>
</protein>
<keyword evidence="10" id="KW-0238">DNA-binding</keyword>
<evidence type="ECO:0000256" key="14">
    <source>
        <dbReference type="ARBA" id="ARBA00031910"/>
    </source>
</evidence>
<dbReference type="PROSITE" id="PS50045">
    <property type="entry name" value="SIGMA54_INTERACT_4"/>
    <property type="match status" value="1"/>
</dbReference>
<dbReference type="Pfam" id="PF25601">
    <property type="entry name" value="AAA_lid_14"/>
    <property type="match status" value="1"/>
</dbReference>
<keyword evidence="9" id="KW-0805">Transcription regulation</keyword>
<keyword evidence="6" id="KW-0547">Nucleotide-binding</keyword>
<evidence type="ECO:0000256" key="15">
    <source>
        <dbReference type="ARBA" id="ARBA00043886"/>
    </source>
</evidence>
<gene>
    <name evidence="19" type="ordered locus">B488_05840</name>
</gene>
<dbReference type="Proteomes" id="UP000010799">
    <property type="component" value="Chromosome"/>
</dbReference>
<dbReference type="InterPro" id="IPR009057">
    <property type="entry name" value="Homeodomain-like_sf"/>
</dbReference>
<evidence type="ECO:0000256" key="11">
    <source>
        <dbReference type="ARBA" id="ARBA00023159"/>
    </source>
</evidence>
<dbReference type="PROSITE" id="PS00675">
    <property type="entry name" value="SIGMA54_INTERACT_1"/>
    <property type="match status" value="1"/>
</dbReference>
<dbReference type="InterPro" id="IPR025944">
    <property type="entry name" value="Sigma_54_int_dom_CS"/>
</dbReference>
<dbReference type="AlphaFoldDB" id="L0EW31"/>
<evidence type="ECO:0000256" key="2">
    <source>
        <dbReference type="ARBA" id="ARBA00019059"/>
    </source>
</evidence>
<dbReference type="GO" id="GO:0005524">
    <property type="term" value="F:ATP binding"/>
    <property type="evidence" value="ECO:0007669"/>
    <property type="project" value="UniProtKB-KW"/>
</dbReference>
<dbReference type="Pfam" id="PF02954">
    <property type="entry name" value="HTH_8"/>
    <property type="match status" value="1"/>
</dbReference>
<dbReference type="GO" id="GO:0006355">
    <property type="term" value="P:regulation of DNA-templated transcription"/>
    <property type="evidence" value="ECO:0007669"/>
    <property type="project" value="InterPro"/>
</dbReference>
<dbReference type="PROSITE" id="PS00688">
    <property type="entry name" value="SIGMA54_INTERACT_3"/>
    <property type="match status" value="1"/>
</dbReference>
<dbReference type="PANTHER" id="PTHR32071:SF95">
    <property type="entry name" value="DNA-BINDING TRANSCRIPTIONAL REGULATOR NTRC"/>
    <property type="match status" value="1"/>
</dbReference>
<dbReference type="InterPro" id="IPR011006">
    <property type="entry name" value="CheY-like_superfamily"/>
</dbReference>
<comment type="function">
    <text evidence="15">Member of the two-component regulatory system NtrB/NtrC, which controls expression of the nitrogen-regulated (ntr) genes in response to nitrogen limitation. Phosphorylated NtrC binds directly to DNA and stimulates the formation of open promoter-sigma54-RNA polymerase complexes.</text>
</comment>
<dbReference type="InterPro" id="IPR027417">
    <property type="entry name" value="P-loop_NTPase"/>
</dbReference>
<keyword evidence="8" id="KW-0902">Two-component regulatory system</keyword>
<dbReference type="PRINTS" id="PR01590">
    <property type="entry name" value="HTHFIS"/>
</dbReference>
<dbReference type="GO" id="GO:0043565">
    <property type="term" value="F:sequence-specific DNA binding"/>
    <property type="evidence" value="ECO:0007669"/>
    <property type="project" value="InterPro"/>
</dbReference>
<evidence type="ECO:0000256" key="13">
    <source>
        <dbReference type="ARBA" id="ARBA00029881"/>
    </source>
</evidence>
<dbReference type="Pfam" id="PF00158">
    <property type="entry name" value="Sigma54_activat"/>
    <property type="match status" value="1"/>
</dbReference>
<feature type="domain" description="Response regulatory" evidence="18">
    <location>
        <begin position="12"/>
        <end position="126"/>
    </location>
</feature>
<dbReference type="Gene3D" id="1.10.8.60">
    <property type="match status" value="1"/>
</dbReference>
<accession>L0EW31</accession>
<dbReference type="InterPro" id="IPR001789">
    <property type="entry name" value="Sig_transdc_resp-reg_receiver"/>
</dbReference>
<dbReference type="CDD" id="cd00009">
    <property type="entry name" value="AAA"/>
    <property type="match status" value="1"/>
</dbReference>
<dbReference type="Gene3D" id="3.40.50.300">
    <property type="entry name" value="P-loop containing nucleotide triphosphate hydrolases"/>
    <property type="match status" value="1"/>
</dbReference>
<evidence type="ECO:0000256" key="16">
    <source>
        <dbReference type="PROSITE-ProRule" id="PRU00169"/>
    </source>
</evidence>
<dbReference type="GO" id="GO:0000160">
    <property type="term" value="P:phosphorelay signal transduction system"/>
    <property type="evidence" value="ECO:0007669"/>
    <property type="project" value="UniProtKB-KW"/>
</dbReference>
<dbReference type="EMBL" id="CP003789">
    <property type="protein sequence ID" value="AGA64576.1"/>
    <property type="molecule type" value="Genomic_DNA"/>
</dbReference>
<keyword evidence="3" id="KW-0963">Cytoplasm</keyword>
<feature type="modified residue" description="4-aspartylphosphate" evidence="16">
    <location>
        <position position="61"/>
    </location>
</feature>
<dbReference type="PATRIC" id="fig|1215343.11.peg.594"/>
<keyword evidence="4" id="KW-0678">Repressor</keyword>
<evidence type="ECO:0000256" key="4">
    <source>
        <dbReference type="ARBA" id="ARBA00022491"/>
    </source>
</evidence>
<keyword evidence="7" id="KW-0067">ATP-binding</keyword>
<evidence type="ECO:0000259" key="17">
    <source>
        <dbReference type="PROSITE" id="PS50045"/>
    </source>
</evidence>
<keyword evidence="5 16" id="KW-0597">Phosphoprotein</keyword>
<dbReference type="SUPFAM" id="SSF52540">
    <property type="entry name" value="P-loop containing nucleoside triphosphate hydrolases"/>
    <property type="match status" value="1"/>
</dbReference>
<reference evidence="19 20" key="1">
    <citation type="journal article" date="2012" name="Stand. Genomic Sci.">
        <title>Complete genome sequence of Liberibacter crescens BT-1.</title>
        <authorList>
            <person name="Leonard M.T."/>
            <person name="Fagen J.R."/>
            <person name="Davis-Richardson A.G."/>
            <person name="Davis M.J."/>
            <person name="Triplett E.W."/>
        </authorList>
    </citation>
    <scope>NUCLEOTIDE SEQUENCE [LARGE SCALE GENOMIC DNA]</scope>
    <source>
        <strain evidence="19 20">BT-1</strain>
    </source>
</reference>
<organism evidence="19 20">
    <name type="scientific">Liberibacter crescens (strain BT-1)</name>
    <dbReference type="NCBI Taxonomy" id="1215343"/>
    <lineage>
        <taxon>Bacteria</taxon>
        <taxon>Pseudomonadati</taxon>
        <taxon>Pseudomonadota</taxon>
        <taxon>Alphaproteobacteria</taxon>
        <taxon>Hyphomicrobiales</taxon>
        <taxon>Rhizobiaceae</taxon>
        <taxon>Liberibacter</taxon>
    </lineage>
</organism>
<dbReference type="InterPro" id="IPR025662">
    <property type="entry name" value="Sigma_54_int_dom_ATP-bd_1"/>
</dbReference>
<dbReference type="InterPro" id="IPR002078">
    <property type="entry name" value="Sigma_54_int"/>
</dbReference>
<dbReference type="InterPro" id="IPR002197">
    <property type="entry name" value="HTH_Fis"/>
</dbReference>
<keyword evidence="12" id="KW-0804">Transcription</keyword>
<evidence type="ECO:0000256" key="1">
    <source>
        <dbReference type="ARBA" id="ARBA00004496"/>
    </source>
</evidence>
<dbReference type="KEGG" id="lcc:B488_05840"/>